<sequence>MMIPRKVKHRKWHNKPLTGSQVAGRKTTIAFCEYALKSLEASRITARQLEAARRAMTRFVQRGGKIWIRIFPQRPVTLKGGEIRMGGGKGAVDHYVAHIKPGTILFEIDGVTEEQAREAMRLAAHKLPVKTKFLSKHTS</sequence>
<keyword evidence="4 6" id="KW-0687">Ribonucleoprotein</keyword>
<dbReference type="EMBL" id="PFGC01000037">
    <property type="protein sequence ID" value="PIW36866.1"/>
    <property type="molecule type" value="Genomic_DNA"/>
</dbReference>
<evidence type="ECO:0000256" key="3">
    <source>
        <dbReference type="ARBA" id="ARBA00022980"/>
    </source>
</evidence>
<keyword evidence="2 6" id="KW-0820">tRNA-binding</keyword>
<proteinExistence type="inferred from homology"/>
<dbReference type="PANTHER" id="PTHR12220:SF13">
    <property type="entry name" value="LARGE RIBOSOMAL SUBUNIT PROTEIN UL16M"/>
    <property type="match status" value="1"/>
</dbReference>
<dbReference type="Proteomes" id="UP000230292">
    <property type="component" value="Unassembled WGS sequence"/>
</dbReference>
<dbReference type="PRINTS" id="PR00060">
    <property type="entry name" value="RIBOSOMALL16"/>
</dbReference>
<dbReference type="GO" id="GO:0019843">
    <property type="term" value="F:rRNA binding"/>
    <property type="evidence" value="ECO:0007669"/>
    <property type="project" value="UniProtKB-UniRule"/>
</dbReference>
<comment type="caution">
    <text evidence="9">The sequence shown here is derived from an EMBL/GenBank/DDBJ whole genome shotgun (WGS) entry which is preliminary data.</text>
</comment>
<comment type="function">
    <text evidence="6 8">Binds 23S rRNA and is also seen to make contacts with the A and possibly P site tRNAs.</text>
</comment>
<dbReference type="InterPro" id="IPR000114">
    <property type="entry name" value="Ribosomal_uL16_bact-type"/>
</dbReference>
<name>A0A2M7H3R3_9BACT</name>
<evidence type="ECO:0000313" key="10">
    <source>
        <dbReference type="Proteomes" id="UP000230292"/>
    </source>
</evidence>
<dbReference type="GO" id="GO:0006412">
    <property type="term" value="P:translation"/>
    <property type="evidence" value="ECO:0007669"/>
    <property type="project" value="UniProtKB-UniRule"/>
</dbReference>
<keyword evidence="3 6" id="KW-0689">Ribosomal protein</keyword>
<evidence type="ECO:0000256" key="2">
    <source>
        <dbReference type="ARBA" id="ARBA00022555"/>
    </source>
</evidence>
<dbReference type="InterPro" id="IPR036920">
    <property type="entry name" value="Ribosomal_uL16_sf"/>
</dbReference>
<evidence type="ECO:0000256" key="4">
    <source>
        <dbReference type="ARBA" id="ARBA00023274"/>
    </source>
</evidence>
<keyword evidence="6 8" id="KW-0694">RNA-binding</keyword>
<dbReference type="InterPro" id="IPR016180">
    <property type="entry name" value="Ribosomal_uL16_dom"/>
</dbReference>
<dbReference type="InterPro" id="IPR047873">
    <property type="entry name" value="Ribosomal_uL16"/>
</dbReference>
<dbReference type="Gene3D" id="3.90.1170.10">
    <property type="entry name" value="Ribosomal protein L10e/L16"/>
    <property type="match status" value="1"/>
</dbReference>
<comment type="subunit">
    <text evidence="6 8">Part of the 50S ribosomal subunit.</text>
</comment>
<evidence type="ECO:0000256" key="1">
    <source>
        <dbReference type="ARBA" id="ARBA00008931"/>
    </source>
</evidence>
<evidence type="ECO:0000313" key="9">
    <source>
        <dbReference type="EMBL" id="PIW36866.1"/>
    </source>
</evidence>
<dbReference type="NCBIfam" id="TIGR01164">
    <property type="entry name" value="rplP_bact"/>
    <property type="match status" value="1"/>
</dbReference>
<dbReference type="FunFam" id="3.90.1170.10:FF:000001">
    <property type="entry name" value="50S ribosomal protein L16"/>
    <property type="match status" value="1"/>
</dbReference>
<reference evidence="9 10" key="1">
    <citation type="submission" date="2017-09" db="EMBL/GenBank/DDBJ databases">
        <title>Depth-based differentiation of microbial function through sediment-hosted aquifers and enrichment of novel symbionts in the deep terrestrial subsurface.</title>
        <authorList>
            <person name="Probst A.J."/>
            <person name="Ladd B."/>
            <person name="Jarett J.K."/>
            <person name="Geller-Mcgrath D.E."/>
            <person name="Sieber C.M."/>
            <person name="Emerson J.B."/>
            <person name="Anantharaman K."/>
            <person name="Thomas B.C."/>
            <person name="Malmstrom R."/>
            <person name="Stieglmeier M."/>
            <person name="Klingl A."/>
            <person name="Woyke T."/>
            <person name="Ryan C.M."/>
            <person name="Banfield J.F."/>
        </authorList>
    </citation>
    <scope>NUCLEOTIDE SEQUENCE [LARGE SCALE GENOMIC DNA]</scope>
    <source>
        <strain evidence="9">CG15_BIG_FIL_POST_REV_8_21_14_020_45_12</strain>
    </source>
</reference>
<evidence type="ECO:0000256" key="7">
    <source>
        <dbReference type="RuleBase" id="RU004413"/>
    </source>
</evidence>
<comment type="similarity">
    <text evidence="1 6 7">Belongs to the universal ribosomal protein uL16 family.</text>
</comment>
<dbReference type="HAMAP" id="MF_01342">
    <property type="entry name" value="Ribosomal_uL16"/>
    <property type="match status" value="1"/>
</dbReference>
<dbReference type="SUPFAM" id="SSF54686">
    <property type="entry name" value="Ribosomal protein L16p/L10e"/>
    <property type="match status" value="1"/>
</dbReference>
<organism evidence="9 10">
    <name type="scientific">Candidatus Kerfeldbacteria bacterium CG15_BIG_FIL_POST_REV_8_21_14_020_45_12</name>
    <dbReference type="NCBI Taxonomy" id="2014247"/>
    <lineage>
        <taxon>Bacteria</taxon>
        <taxon>Candidatus Kerfeldiibacteriota</taxon>
    </lineage>
</organism>
<evidence type="ECO:0000256" key="6">
    <source>
        <dbReference type="HAMAP-Rule" id="MF_01342"/>
    </source>
</evidence>
<keyword evidence="6 8" id="KW-0699">rRNA-binding</keyword>
<dbReference type="GO" id="GO:0003735">
    <property type="term" value="F:structural constituent of ribosome"/>
    <property type="evidence" value="ECO:0007669"/>
    <property type="project" value="InterPro"/>
</dbReference>
<dbReference type="AlphaFoldDB" id="A0A2M7H3R3"/>
<gene>
    <name evidence="6" type="primary">rplP</name>
    <name evidence="9" type="ORF">COW24_02820</name>
</gene>
<dbReference type="GO" id="GO:1990904">
    <property type="term" value="C:ribonucleoprotein complex"/>
    <property type="evidence" value="ECO:0007669"/>
    <property type="project" value="UniProtKB-KW"/>
</dbReference>
<dbReference type="CDD" id="cd01433">
    <property type="entry name" value="Ribosomal_L16_L10e"/>
    <property type="match status" value="1"/>
</dbReference>
<dbReference type="GO" id="GO:0000049">
    <property type="term" value="F:tRNA binding"/>
    <property type="evidence" value="ECO:0007669"/>
    <property type="project" value="UniProtKB-KW"/>
</dbReference>
<evidence type="ECO:0000256" key="8">
    <source>
        <dbReference type="RuleBase" id="RU004414"/>
    </source>
</evidence>
<dbReference type="PANTHER" id="PTHR12220">
    <property type="entry name" value="50S/60S RIBOSOMAL PROTEIN L16"/>
    <property type="match status" value="1"/>
</dbReference>
<evidence type="ECO:0000256" key="5">
    <source>
        <dbReference type="ARBA" id="ARBA00035198"/>
    </source>
</evidence>
<protein>
    <recommendedName>
        <fullName evidence="5 6">Large ribosomal subunit protein uL16</fullName>
    </recommendedName>
</protein>
<accession>A0A2M7H3R3</accession>
<dbReference type="Pfam" id="PF00252">
    <property type="entry name" value="Ribosomal_L16"/>
    <property type="match status" value="1"/>
</dbReference>
<dbReference type="GO" id="GO:0005840">
    <property type="term" value="C:ribosome"/>
    <property type="evidence" value="ECO:0007669"/>
    <property type="project" value="UniProtKB-KW"/>
</dbReference>